<feature type="transmembrane region" description="Helical" evidence="7">
    <location>
        <begin position="15"/>
        <end position="34"/>
    </location>
</feature>
<dbReference type="CDD" id="cd16015">
    <property type="entry name" value="LTA_synthase"/>
    <property type="match status" value="1"/>
</dbReference>
<dbReference type="Gene3D" id="2.60.40.3760">
    <property type="match status" value="2"/>
</dbReference>
<dbReference type="PANTHER" id="PTHR47371">
    <property type="entry name" value="LIPOTEICHOIC ACID SYNTHASE"/>
    <property type="match status" value="1"/>
</dbReference>
<dbReference type="Pfam" id="PF08481">
    <property type="entry name" value="GBS_Bsp-like"/>
    <property type="match status" value="2"/>
</dbReference>
<dbReference type="AlphaFoldDB" id="A0A2U1CC41"/>
<dbReference type="InterPro" id="IPR013688">
    <property type="entry name" value="GBS_Bsp-like"/>
</dbReference>
<evidence type="ECO:0000256" key="1">
    <source>
        <dbReference type="ARBA" id="ARBA00004651"/>
    </source>
</evidence>
<proteinExistence type="predicted"/>
<dbReference type="Pfam" id="PF00884">
    <property type="entry name" value="Sulfatase"/>
    <property type="match status" value="1"/>
</dbReference>
<evidence type="ECO:0000256" key="4">
    <source>
        <dbReference type="ARBA" id="ARBA00022692"/>
    </source>
</evidence>
<keyword evidence="9" id="KW-0808">Transferase</keyword>
<dbReference type="EMBL" id="QEKK01000004">
    <property type="protein sequence ID" value="PVY58489.1"/>
    <property type="molecule type" value="Genomic_DNA"/>
</dbReference>
<dbReference type="RefSeq" id="WP_116721960.1">
    <property type="nucleotide sequence ID" value="NZ_CP011524.1"/>
</dbReference>
<feature type="domain" description="Sulfatase N-terminal" evidence="8">
    <location>
        <begin position="212"/>
        <end position="477"/>
    </location>
</feature>
<sequence length="749" mass="85001">MYSKTNDQHGRIKQYLPLAIKYGFSIIITFYTYFSNKDPYYFALSLLELCAIILLSNILLAYKKTIGHIAHFLLLLIYNLQTIVMKFGGSFTSLIMVTNLAMFRDLKGKFGDYILVAIPLVICTLIPGREFPMKKNAMMAGSALIIVISVVSVSVFEGKYSPVYNLCQLAVSYKDYKNTVSQIENLTSDSMQFYRSGIENGMQKPDELPEKPNVILIFTEGLSRNVILDDRNIMPNVRQFESESLHFENYYNHSFATFRGLIGQLYSGYQFDDLDSNRLISLQSIFKENGYHTSFINTEPSNVEFSDYLAGFQFDDLITGEVSANEAGTMDIYIQDKDAYELLFDTVMDQHQIGQPFFAAIYTFGTHVSLDSPHEQYGDGKDALLNKFYNTDVQFGKFLERFKASELLDDTVIVFTADHATYEDDDFLKTFSEYERQLPTLDKIPLCIYHKGVKAEAFNACGRNSLDLAPTVLDYLDMSAPNYFLGSSLFASIAETGIEYDTIYHHPSFVVSTKGAVIKGLNEEQYADFYEKLMAYTAVKGSDEIAVQLSEKYLSGSVSENCSTLNVVLKTDDESANIWFPVWSEENDQDDLTWYKAEYNEAAREWRCTVNLTQHGSKGTYLIHAYTGDTKPEKRIAATSVYVSQYPPYHLEATVSEGGKTVDVSLSQAGDYDEILFPIWSVADDQDDLVWYCPEKSSDGTWKMTVNISDHCRTIPDELIIHVYGKMNDQETPDFLTSSHVNISERVKD</sequence>
<keyword evidence="6 7" id="KW-0472">Membrane</keyword>
<dbReference type="GeneID" id="93228830"/>
<dbReference type="InterPro" id="IPR050448">
    <property type="entry name" value="OpgB/LTA_synthase_biosynth"/>
</dbReference>
<dbReference type="GO" id="GO:0016740">
    <property type="term" value="F:transferase activity"/>
    <property type="evidence" value="ECO:0007669"/>
    <property type="project" value="UniProtKB-KW"/>
</dbReference>
<comment type="caution">
    <text evidence="9">The sequence shown here is derived from an EMBL/GenBank/DDBJ whole genome shotgun (WGS) entry which is preliminary data.</text>
</comment>
<name>A0A2U1CC41_9FIRM</name>
<feature type="transmembrane region" description="Helical" evidence="7">
    <location>
        <begin position="138"/>
        <end position="156"/>
    </location>
</feature>
<reference evidence="9 10" key="1">
    <citation type="submission" date="2018-04" db="EMBL/GenBank/DDBJ databases">
        <title>Genomic Encyclopedia of Type Strains, Phase IV (KMG-IV): sequencing the most valuable type-strain genomes for metagenomic binning, comparative biology and taxonomic classification.</title>
        <authorList>
            <person name="Goeker M."/>
        </authorList>
    </citation>
    <scope>NUCLEOTIDE SEQUENCE [LARGE SCALE GENOMIC DNA]</scope>
    <source>
        <strain evidence="9 10">DSM 26588</strain>
    </source>
</reference>
<evidence type="ECO:0000256" key="6">
    <source>
        <dbReference type="ARBA" id="ARBA00023136"/>
    </source>
</evidence>
<dbReference type="GO" id="GO:0005886">
    <property type="term" value="C:plasma membrane"/>
    <property type="evidence" value="ECO:0007669"/>
    <property type="project" value="UniProtKB-SubCell"/>
</dbReference>
<feature type="transmembrane region" description="Helical" evidence="7">
    <location>
        <begin position="110"/>
        <end position="126"/>
    </location>
</feature>
<keyword evidence="4 7" id="KW-0812">Transmembrane</keyword>
<dbReference type="Gene3D" id="3.40.720.10">
    <property type="entry name" value="Alkaline Phosphatase, subunit A"/>
    <property type="match status" value="1"/>
</dbReference>
<comment type="pathway">
    <text evidence="2">Cell wall biogenesis; lipoteichoic acid biosynthesis.</text>
</comment>
<dbReference type="InterPro" id="IPR017850">
    <property type="entry name" value="Alkaline_phosphatase_core_sf"/>
</dbReference>
<dbReference type="OrthoDB" id="9762324at2"/>
<feature type="transmembrane region" description="Helical" evidence="7">
    <location>
        <begin position="72"/>
        <end position="98"/>
    </location>
</feature>
<feature type="transmembrane region" description="Helical" evidence="7">
    <location>
        <begin position="40"/>
        <end position="60"/>
    </location>
</feature>
<protein>
    <submittedName>
        <fullName evidence="9">Phosphoglycerol transferase MdoB-like AlkP superfamily enzyme</fullName>
    </submittedName>
</protein>
<evidence type="ECO:0000256" key="5">
    <source>
        <dbReference type="ARBA" id="ARBA00022989"/>
    </source>
</evidence>
<dbReference type="PANTHER" id="PTHR47371:SF3">
    <property type="entry name" value="PHOSPHOGLYCEROL TRANSFERASE I"/>
    <property type="match status" value="1"/>
</dbReference>
<keyword evidence="5 7" id="KW-1133">Transmembrane helix</keyword>
<organism evidence="9 10">
    <name type="scientific">Intestinimonas butyriciproducens</name>
    <dbReference type="NCBI Taxonomy" id="1297617"/>
    <lineage>
        <taxon>Bacteria</taxon>
        <taxon>Bacillati</taxon>
        <taxon>Bacillota</taxon>
        <taxon>Clostridia</taxon>
        <taxon>Eubacteriales</taxon>
        <taxon>Intestinimonas</taxon>
    </lineage>
</organism>
<accession>A0A2U1CC41</accession>
<evidence type="ECO:0000259" key="8">
    <source>
        <dbReference type="Pfam" id="PF00884"/>
    </source>
</evidence>
<evidence type="ECO:0000313" key="10">
    <source>
        <dbReference type="Proteomes" id="UP000245778"/>
    </source>
</evidence>
<dbReference type="SUPFAM" id="SSF53649">
    <property type="entry name" value="Alkaline phosphatase-like"/>
    <property type="match status" value="1"/>
</dbReference>
<comment type="subcellular location">
    <subcellularLocation>
        <location evidence="1">Cell membrane</location>
        <topology evidence="1">Multi-pass membrane protein</topology>
    </subcellularLocation>
</comment>
<evidence type="ECO:0000256" key="2">
    <source>
        <dbReference type="ARBA" id="ARBA00004936"/>
    </source>
</evidence>
<gene>
    <name evidence="9" type="ORF">C7373_10483</name>
</gene>
<evidence type="ECO:0000313" key="9">
    <source>
        <dbReference type="EMBL" id="PVY58489.1"/>
    </source>
</evidence>
<evidence type="ECO:0000256" key="3">
    <source>
        <dbReference type="ARBA" id="ARBA00022475"/>
    </source>
</evidence>
<dbReference type="InterPro" id="IPR000917">
    <property type="entry name" value="Sulfatase_N"/>
</dbReference>
<evidence type="ECO:0000256" key="7">
    <source>
        <dbReference type="SAM" id="Phobius"/>
    </source>
</evidence>
<dbReference type="Proteomes" id="UP000245778">
    <property type="component" value="Unassembled WGS sequence"/>
</dbReference>
<keyword evidence="3" id="KW-1003">Cell membrane</keyword>